<reference evidence="1" key="1">
    <citation type="journal article" date="1998" name="FEMS Microbiol. Lett.">
        <title>A plasmid that encodes three genes for resistance to macrolide antibiotics in Staphylococcus aureus.</title>
        <authorList>
            <person name="Matsuoka M."/>
            <person name="Endou K."/>
            <person name="Kobayashi H."/>
            <person name="Inoue M."/>
            <person name="Nakajima Y."/>
        </authorList>
    </citation>
    <scope>NUCLEOTIDE SEQUENCE</scope>
    <source>
        <strain evidence="1">MS8968</strain>
    </source>
</reference>
<accession>Q7DKL7</accession>
<protein>
    <submittedName>
        <fullName evidence="1">Leader peptide</fullName>
    </submittedName>
</protein>
<evidence type="ECO:0000313" key="1">
    <source>
        <dbReference type="EMBL" id="BAA34538.1"/>
    </source>
</evidence>
<dbReference type="EMBL" id="AB013298">
    <property type="protein sequence ID" value="BAA34538.1"/>
    <property type="molecule type" value="Genomic_DNA"/>
</dbReference>
<name>Q7DKL7_STAAU</name>
<proteinExistence type="predicted"/>
<organism evidence="1">
    <name type="scientific">Staphylococcus aureus</name>
    <dbReference type="NCBI Taxonomy" id="1280"/>
    <lineage>
        <taxon>Bacteria</taxon>
        <taxon>Bacillati</taxon>
        <taxon>Bacillota</taxon>
        <taxon>Bacilli</taxon>
        <taxon>Bacillales</taxon>
        <taxon>Staphylococcaceae</taxon>
        <taxon>Staphylococcus</taxon>
    </lineage>
</organism>
<sequence length="8" mass="937">MTASMRLK</sequence>